<dbReference type="AlphaFoldDB" id="A0A328AIP1"/>
<dbReference type="Gene3D" id="2.40.110.10">
    <property type="entry name" value="Butyryl-CoA Dehydrogenase, subunit A, domain 2"/>
    <property type="match status" value="1"/>
</dbReference>
<proteinExistence type="inferred from homology"/>
<dbReference type="InterPro" id="IPR052161">
    <property type="entry name" value="Mycobact_Acyl-CoA_DH"/>
</dbReference>
<evidence type="ECO:0000256" key="3">
    <source>
        <dbReference type="ARBA" id="ARBA00022630"/>
    </source>
</evidence>
<evidence type="ECO:0000313" key="10">
    <source>
        <dbReference type="EMBL" id="RAK54381.1"/>
    </source>
</evidence>
<dbReference type="Gene3D" id="1.10.540.10">
    <property type="entry name" value="Acyl-CoA dehydrogenase/oxidase, N-terminal domain"/>
    <property type="match status" value="1"/>
</dbReference>
<dbReference type="Gene3D" id="1.20.140.10">
    <property type="entry name" value="Butyryl-CoA Dehydrogenase, subunit A, domain 3"/>
    <property type="match status" value="1"/>
</dbReference>
<name>A0A328AIP1_9CAUL</name>
<evidence type="ECO:0000256" key="5">
    <source>
        <dbReference type="ARBA" id="ARBA00023002"/>
    </source>
</evidence>
<dbReference type="InterPro" id="IPR046373">
    <property type="entry name" value="Acyl-CoA_Oxase/DH_mid-dom_sf"/>
</dbReference>
<comment type="cofactor">
    <cofactor evidence="1 6">
        <name>FAD</name>
        <dbReference type="ChEBI" id="CHEBI:57692"/>
    </cofactor>
</comment>
<dbReference type="Pfam" id="PF00441">
    <property type="entry name" value="Acyl-CoA_dh_1"/>
    <property type="match status" value="1"/>
</dbReference>
<protein>
    <submittedName>
        <fullName evidence="10">Acyl-CoA dehydrogenase</fullName>
    </submittedName>
</protein>
<reference evidence="11" key="1">
    <citation type="submission" date="2018-05" db="EMBL/GenBank/DDBJ databases">
        <authorList>
            <person name="Li X."/>
        </authorList>
    </citation>
    <scope>NUCLEOTIDE SEQUENCE [LARGE SCALE GENOMIC DNA]</scope>
    <source>
        <strain evidence="11">LX32</strain>
    </source>
</reference>
<comment type="caution">
    <text evidence="10">The sequence shown here is derived from an EMBL/GenBank/DDBJ whole genome shotgun (WGS) entry which is preliminary data.</text>
</comment>
<dbReference type="InterPro" id="IPR009075">
    <property type="entry name" value="AcylCo_DH/oxidase_C"/>
</dbReference>
<sequence length="403" mass="43683">MADFGGADLETFRSEAREWLKANFPKALAHDYDTQLAKLQARPETPEAKAWREALGKKGWGTPTWPKEYGGGGLSRAEAKVLAEEMAAVGARSPIGGMGVAFFGPTLLEYGSEELKREHLPGIIMGEVWWCQGYSEPGSGSDLASLQTFAEDKGDHFLVNGSKVWTSGAQHADRCYCLVRTDKAKKHEGISFLLIDMKAQGVEVRPIKLINGTSPFCETFFTNVKVPKDQLFGPLNGGWTVAKRLMQFERDSIAGSLGGGNIGQTVAMPTIPEAAKAYVGVDETGRIADADLRRRITEHLMDNRAFQLTMRRAADEAKGSGGPSNAAAIMKYAGAKVAQERNELMLEAMGNQGLGWEGEGFTEQELAAVRTMLRSKANSIEGGTSEINLNIVSKRVLGLPDPK</sequence>
<keyword evidence="3 6" id="KW-0285">Flavoprotein</keyword>
<evidence type="ECO:0000259" key="9">
    <source>
        <dbReference type="Pfam" id="PF02771"/>
    </source>
</evidence>
<dbReference type="FunFam" id="2.40.110.10:FF:000011">
    <property type="entry name" value="Acyl-CoA dehydrogenase FadE34"/>
    <property type="match status" value="1"/>
</dbReference>
<organism evidence="10 11">
    <name type="scientific">Phenylobacterium soli</name>
    <dbReference type="NCBI Taxonomy" id="2170551"/>
    <lineage>
        <taxon>Bacteria</taxon>
        <taxon>Pseudomonadati</taxon>
        <taxon>Pseudomonadota</taxon>
        <taxon>Alphaproteobacteria</taxon>
        <taxon>Caulobacterales</taxon>
        <taxon>Caulobacteraceae</taxon>
        <taxon>Phenylobacterium</taxon>
    </lineage>
</organism>
<evidence type="ECO:0000259" key="7">
    <source>
        <dbReference type="Pfam" id="PF00441"/>
    </source>
</evidence>
<dbReference type="InterPro" id="IPR013786">
    <property type="entry name" value="AcylCoA_DH/ox_N"/>
</dbReference>
<feature type="domain" description="Acyl-CoA dehydrogenase/oxidase C-terminal" evidence="7">
    <location>
        <begin position="236"/>
        <end position="397"/>
    </location>
</feature>
<evidence type="ECO:0000313" key="11">
    <source>
        <dbReference type="Proteomes" id="UP000249254"/>
    </source>
</evidence>
<evidence type="ECO:0000259" key="8">
    <source>
        <dbReference type="Pfam" id="PF02770"/>
    </source>
</evidence>
<dbReference type="GO" id="GO:0016627">
    <property type="term" value="F:oxidoreductase activity, acting on the CH-CH group of donors"/>
    <property type="evidence" value="ECO:0007669"/>
    <property type="project" value="InterPro"/>
</dbReference>
<dbReference type="PANTHER" id="PTHR43292:SF3">
    <property type="entry name" value="ACYL-COA DEHYDROGENASE FADE29"/>
    <property type="match status" value="1"/>
</dbReference>
<keyword evidence="11" id="KW-1185">Reference proteome</keyword>
<dbReference type="PANTHER" id="PTHR43292">
    <property type="entry name" value="ACYL-COA DEHYDROGENASE"/>
    <property type="match status" value="1"/>
</dbReference>
<dbReference type="Proteomes" id="UP000249254">
    <property type="component" value="Unassembled WGS sequence"/>
</dbReference>
<gene>
    <name evidence="10" type="ORF">DJ017_07520</name>
</gene>
<dbReference type="SUPFAM" id="SSF56645">
    <property type="entry name" value="Acyl-CoA dehydrogenase NM domain-like"/>
    <property type="match status" value="1"/>
</dbReference>
<evidence type="ECO:0000256" key="1">
    <source>
        <dbReference type="ARBA" id="ARBA00001974"/>
    </source>
</evidence>
<dbReference type="InterPro" id="IPR036250">
    <property type="entry name" value="AcylCo_DH-like_C"/>
</dbReference>
<dbReference type="SUPFAM" id="SSF47203">
    <property type="entry name" value="Acyl-CoA dehydrogenase C-terminal domain-like"/>
    <property type="match status" value="1"/>
</dbReference>
<dbReference type="Pfam" id="PF02770">
    <property type="entry name" value="Acyl-CoA_dh_M"/>
    <property type="match status" value="1"/>
</dbReference>
<dbReference type="InterPro" id="IPR009100">
    <property type="entry name" value="AcylCoA_DH/oxidase_NM_dom_sf"/>
</dbReference>
<comment type="similarity">
    <text evidence="2 6">Belongs to the acyl-CoA dehydrogenase family.</text>
</comment>
<dbReference type="InterPro" id="IPR037069">
    <property type="entry name" value="AcylCoA_DH/ox_N_sf"/>
</dbReference>
<dbReference type="GO" id="GO:0050660">
    <property type="term" value="F:flavin adenine dinucleotide binding"/>
    <property type="evidence" value="ECO:0007669"/>
    <property type="project" value="InterPro"/>
</dbReference>
<feature type="domain" description="Acyl-CoA oxidase/dehydrogenase middle" evidence="8">
    <location>
        <begin position="131"/>
        <end position="224"/>
    </location>
</feature>
<dbReference type="GO" id="GO:0005886">
    <property type="term" value="C:plasma membrane"/>
    <property type="evidence" value="ECO:0007669"/>
    <property type="project" value="TreeGrafter"/>
</dbReference>
<evidence type="ECO:0000256" key="6">
    <source>
        <dbReference type="RuleBase" id="RU362125"/>
    </source>
</evidence>
<dbReference type="EMBL" id="QFYQ01000001">
    <property type="protein sequence ID" value="RAK54381.1"/>
    <property type="molecule type" value="Genomic_DNA"/>
</dbReference>
<keyword evidence="5 6" id="KW-0560">Oxidoreductase</keyword>
<dbReference type="RefSeq" id="WP_111528132.1">
    <property type="nucleotide sequence ID" value="NZ_JBHRSG010000004.1"/>
</dbReference>
<feature type="domain" description="Acyl-CoA dehydrogenase/oxidase N-terminal" evidence="9">
    <location>
        <begin position="9"/>
        <end position="127"/>
    </location>
</feature>
<dbReference type="Pfam" id="PF02771">
    <property type="entry name" value="Acyl-CoA_dh_N"/>
    <property type="match status" value="1"/>
</dbReference>
<dbReference type="OrthoDB" id="9780544at2"/>
<evidence type="ECO:0000256" key="4">
    <source>
        <dbReference type="ARBA" id="ARBA00022827"/>
    </source>
</evidence>
<accession>A0A328AIP1</accession>
<keyword evidence="4 6" id="KW-0274">FAD</keyword>
<evidence type="ECO:0000256" key="2">
    <source>
        <dbReference type="ARBA" id="ARBA00009347"/>
    </source>
</evidence>
<dbReference type="InterPro" id="IPR006091">
    <property type="entry name" value="Acyl-CoA_Oxase/DH_mid-dom"/>
</dbReference>